<feature type="non-terminal residue" evidence="2">
    <location>
        <position position="1"/>
    </location>
</feature>
<feature type="compositionally biased region" description="Polar residues" evidence="1">
    <location>
        <begin position="36"/>
        <end position="50"/>
    </location>
</feature>
<proteinExistence type="predicted"/>
<feature type="non-terminal residue" evidence="2">
    <location>
        <position position="64"/>
    </location>
</feature>
<protein>
    <submittedName>
        <fullName evidence="2">Uncharacterized protein</fullName>
    </submittedName>
</protein>
<sequence length="64" mass="7018">SRAESKAYIQDPERNETDNGAANDAVKNSTDHINGKTETTVANGNGNLEQTRVEEINNEKKNTD</sequence>
<evidence type="ECO:0000313" key="2">
    <source>
        <dbReference type="EMBL" id="KAK7081444.1"/>
    </source>
</evidence>
<gene>
    <name evidence="2" type="ORF">SK128_019405</name>
</gene>
<dbReference type="AlphaFoldDB" id="A0AAN9AB73"/>
<feature type="compositionally biased region" description="Basic and acidic residues" evidence="1">
    <location>
        <begin position="51"/>
        <end position="64"/>
    </location>
</feature>
<reference evidence="2 3" key="1">
    <citation type="submission" date="2023-11" db="EMBL/GenBank/DDBJ databases">
        <title>Halocaridina rubra genome assembly.</title>
        <authorList>
            <person name="Smith C."/>
        </authorList>
    </citation>
    <scope>NUCLEOTIDE SEQUENCE [LARGE SCALE GENOMIC DNA]</scope>
    <source>
        <strain evidence="2">EP-1</strain>
        <tissue evidence="2">Whole</tissue>
    </source>
</reference>
<evidence type="ECO:0000313" key="3">
    <source>
        <dbReference type="Proteomes" id="UP001381693"/>
    </source>
</evidence>
<evidence type="ECO:0000256" key="1">
    <source>
        <dbReference type="SAM" id="MobiDB-lite"/>
    </source>
</evidence>
<accession>A0AAN9AB73</accession>
<comment type="caution">
    <text evidence="2">The sequence shown here is derived from an EMBL/GenBank/DDBJ whole genome shotgun (WGS) entry which is preliminary data.</text>
</comment>
<dbReference type="Proteomes" id="UP001381693">
    <property type="component" value="Unassembled WGS sequence"/>
</dbReference>
<dbReference type="EMBL" id="JAXCGZ010004889">
    <property type="protein sequence ID" value="KAK7081444.1"/>
    <property type="molecule type" value="Genomic_DNA"/>
</dbReference>
<feature type="region of interest" description="Disordered" evidence="1">
    <location>
        <begin position="1"/>
        <end position="64"/>
    </location>
</feature>
<name>A0AAN9AB73_HALRR</name>
<feature type="compositionally biased region" description="Basic and acidic residues" evidence="1">
    <location>
        <begin position="1"/>
        <end position="17"/>
    </location>
</feature>
<organism evidence="2 3">
    <name type="scientific">Halocaridina rubra</name>
    <name type="common">Hawaiian red shrimp</name>
    <dbReference type="NCBI Taxonomy" id="373956"/>
    <lineage>
        <taxon>Eukaryota</taxon>
        <taxon>Metazoa</taxon>
        <taxon>Ecdysozoa</taxon>
        <taxon>Arthropoda</taxon>
        <taxon>Crustacea</taxon>
        <taxon>Multicrustacea</taxon>
        <taxon>Malacostraca</taxon>
        <taxon>Eumalacostraca</taxon>
        <taxon>Eucarida</taxon>
        <taxon>Decapoda</taxon>
        <taxon>Pleocyemata</taxon>
        <taxon>Caridea</taxon>
        <taxon>Atyoidea</taxon>
        <taxon>Atyidae</taxon>
        <taxon>Halocaridina</taxon>
    </lineage>
</organism>
<keyword evidence="3" id="KW-1185">Reference proteome</keyword>